<evidence type="ECO:0000313" key="11">
    <source>
        <dbReference type="EMBL" id="AGG17938.1"/>
    </source>
</evidence>
<dbReference type="EMBL" id="KC171925">
    <property type="protein sequence ID" value="AGG17938.1"/>
    <property type="molecule type" value="mRNA"/>
</dbReference>
<evidence type="ECO:0000256" key="1">
    <source>
        <dbReference type="ARBA" id="ARBA00004651"/>
    </source>
</evidence>
<proteinExistence type="evidence at transcript level"/>
<feature type="transmembrane region" description="Helical" evidence="10">
    <location>
        <begin position="66"/>
        <end position="86"/>
    </location>
</feature>
<evidence type="ECO:0000256" key="5">
    <source>
        <dbReference type="ARBA" id="ARBA00022725"/>
    </source>
</evidence>
<organism evidence="11">
    <name type="scientific">Microplitis mediator</name>
    <dbReference type="NCBI Taxonomy" id="375433"/>
    <lineage>
        <taxon>Eukaryota</taxon>
        <taxon>Metazoa</taxon>
        <taxon>Ecdysozoa</taxon>
        <taxon>Arthropoda</taxon>
        <taxon>Hexapoda</taxon>
        <taxon>Insecta</taxon>
        <taxon>Pterygota</taxon>
        <taxon>Neoptera</taxon>
        <taxon>Endopterygota</taxon>
        <taxon>Hymenoptera</taxon>
        <taxon>Apocrita</taxon>
        <taxon>Ichneumonoidea</taxon>
        <taxon>Braconidae</taxon>
        <taxon>Microgastrinae</taxon>
        <taxon>Microplitis</taxon>
    </lineage>
</organism>
<dbReference type="GO" id="GO:0004984">
    <property type="term" value="F:olfactory receptor activity"/>
    <property type="evidence" value="ECO:0007669"/>
    <property type="project" value="InterPro"/>
</dbReference>
<accession>M1QRH7</accession>
<evidence type="ECO:0000256" key="6">
    <source>
        <dbReference type="ARBA" id="ARBA00022989"/>
    </source>
</evidence>
<evidence type="ECO:0000256" key="2">
    <source>
        <dbReference type="ARBA" id="ARBA00022475"/>
    </source>
</evidence>
<evidence type="ECO:0000256" key="8">
    <source>
        <dbReference type="ARBA" id="ARBA00023170"/>
    </source>
</evidence>
<feature type="transmembrane region" description="Helical" evidence="10">
    <location>
        <begin position="32"/>
        <end position="54"/>
    </location>
</feature>
<evidence type="ECO:0000256" key="3">
    <source>
        <dbReference type="ARBA" id="ARBA00022606"/>
    </source>
</evidence>
<evidence type="ECO:0000256" key="4">
    <source>
        <dbReference type="ARBA" id="ARBA00022692"/>
    </source>
</evidence>
<dbReference type="PANTHER" id="PTHR21137:SF35">
    <property type="entry name" value="ODORANT RECEPTOR 19A-RELATED"/>
    <property type="match status" value="1"/>
</dbReference>
<keyword evidence="8 10" id="KW-0675">Receptor</keyword>
<comment type="subcellular location">
    <subcellularLocation>
        <location evidence="1 10">Cell membrane</location>
        <topology evidence="1 10">Multi-pass membrane protein</topology>
    </subcellularLocation>
</comment>
<dbReference type="PANTHER" id="PTHR21137">
    <property type="entry name" value="ODORANT RECEPTOR"/>
    <property type="match status" value="1"/>
</dbReference>
<keyword evidence="5 10" id="KW-0552">Olfaction</keyword>
<comment type="similarity">
    <text evidence="10">Belongs to the insect chemoreceptor superfamily. Heteromeric odorant receptor channel (TC 1.A.69) family.</text>
</comment>
<keyword evidence="3 10" id="KW-0716">Sensory transduction</keyword>
<reference evidence="11" key="1">
    <citation type="submission" date="2012-11" db="EMBL/GenBank/DDBJ databases">
        <title>Molecular characterization and expression profiles of olfactory receptor genes in the parasitic wasp, Microplitis mediator (Hymenoptera: Braconidae).</title>
        <authorList>
            <person name="Ma L."/>
            <person name="Gu H.S."/>
            <person name="Zhang J.Y."/>
        </authorList>
    </citation>
    <scope>NUCLEOTIDE SEQUENCE</scope>
</reference>
<protein>
    <recommendedName>
        <fullName evidence="10">Odorant receptor</fullName>
    </recommendedName>
</protein>
<dbReference type="GO" id="GO:0005549">
    <property type="term" value="F:odorant binding"/>
    <property type="evidence" value="ECO:0007669"/>
    <property type="project" value="InterPro"/>
</dbReference>
<comment type="caution">
    <text evidence="10">Lacks conserved residue(s) required for the propagation of feature annotation.</text>
</comment>
<keyword evidence="9 10" id="KW-0807">Transducer</keyword>
<dbReference type="InterPro" id="IPR004117">
    <property type="entry name" value="7tm6_olfct_rcpt"/>
</dbReference>
<sequence length="400" mass="46595">MDFWGNSDWRFLRFQLCTLGVWPFQKSNFKRVVGFFVILSVQSITLPEVIKFTYIWHDMEEFADCFPLIGIHFVCTIKWMCCVVNMDKIIALLNMIKSDNLSKELTEEEHQILRDTGKINRLFVLVYSIWIYVIAILFLVFLPLIPVTLDIILPLNESRPKIELYHTDYLFGPVKYSWVISLHQCIISPFPTIIIIATGSLYCNCCQHACGMFEVIGYRLKNLDITIEAAMNKKNLGYYADTEIFYKSLVTCEQMHQRMLGYVEKFQDIYSLTLCFSMTTSIITLCITGLEAIIKKDQFFEVIRYVTCGLAEIADVFILCWYGQKLIDSSDYLYLCACQGNWYKYSAKSQKMFISMIVRFSTPCSITLGKLYRVSLECFSTIMKTTMSYFTVINSLREEE</sequence>
<keyword evidence="4 10" id="KW-0812">Transmembrane</keyword>
<feature type="transmembrane region" description="Helical" evidence="10">
    <location>
        <begin position="269"/>
        <end position="290"/>
    </location>
</feature>
<keyword evidence="6 10" id="KW-1133">Transmembrane helix</keyword>
<dbReference type="AlphaFoldDB" id="M1QRH7"/>
<keyword evidence="7 10" id="KW-0472">Membrane</keyword>
<dbReference type="GO" id="GO:0005886">
    <property type="term" value="C:plasma membrane"/>
    <property type="evidence" value="ECO:0007669"/>
    <property type="project" value="UniProtKB-SubCell"/>
</dbReference>
<evidence type="ECO:0000256" key="7">
    <source>
        <dbReference type="ARBA" id="ARBA00023136"/>
    </source>
</evidence>
<dbReference type="Pfam" id="PF02949">
    <property type="entry name" value="7tm_6"/>
    <property type="match status" value="1"/>
</dbReference>
<evidence type="ECO:0000256" key="9">
    <source>
        <dbReference type="ARBA" id="ARBA00023224"/>
    </source>
</evidence>
<name>M1QRH7_9HYME</name>
<keyword evidence="2" id="KW-1003">Cell membrane</keyword>
<feature type="transmembrane region" description="Helical" evidence="10">
    <location>
        <begin position="122"/>
        <end position="145"/>
    </location>
</feature>
<evidence type="ECO:0000256" key="10">
    <source>
        <dbReference type="RuleBase" id="RU351113"/>
    </source>
</evidence>
<dbReference type="GO" id="GO:0007165">
    <property type="term" value="P:signal transduction"/>
    <property type="evidence" value="ECO:0007669"/>
    <property type="project" value="UniProtKB-KW"/>
</dbReference>